<dbReference type="EMBL" id="SZYD01000003">
    <property type="protein sequence ID" value="KAD6796010.1"/>
    <property type="molecule type" value="Genomic_DNA"/>
</dbReference>
<comment type="caution">
    <text evidence="1">The sequence shown here is derived from an EMBL/GenBank/DDBJ whole genome shotgun (WGS) entry which is preliminary data.</text>
</comment>
<dbReference type="GO" id="GO:0008270">
    <property type="term" value="F:zinc ion binding"/>
    <property type="evidence" value="ECO:0007669"/>
    <property type="project" value="InterPro"/>
</dbReference>
<dbReference type="OrthoDB" id="688325at2759"/>
<evidence type="ECO:0000313" key="2">
    <source>
        <dbReference type="Proteomes" id="UP000326396"/>
    </source>
</evidence>
<dbReference type="Proteomes" id="UP000326396">
    <property type="component" value="Linkage Group LG11"/>
</dbReference>
<evidence type="ECO:0000313" key="1">
    <source>
        <dbReference type="EMBL" id="KAD6796010.1"/>
    </source>
</evidence>
<gene>
    <name evidence="1" type="ORF">E3N88_06906</name>
</gene>
<dbReference type="InterPro" id="IPR036875">
    <property type="entry name" value="Znf_CCHC_sf"/>
</dbReference>
<dbReference type="SUPFAM" id="SSF57756">
    <property type="entry name" value="Retrovirus zinc finger-like domains"/>
    <property type="match status" value="1"/>
</dbReference>
<organism evidence="1 2">
    <name type="scientific">Mikania micrantha</name>
    <name type="common">bitter vine</name>
    <dbReference type="NCBI Taxonomy" id="192012"/>
    <lineage>
        <taxon>Eukaryota</taxon>
        <taxon>Viridiplantae</taxon>
        <taxon>Streptophyta</taxon>
        <taxon>Embryophyta</taxon>
        <taxon>Tracheophyta</taxon>
        <taxon>Spermatophyta</taxon>
        <taxon>Magnoliopsida</taxon>
        <taxon>eudicotyledons</taxon>
        <taxon>Gunneridae</taxon>
        <taxon>Pentapetalae</taxon>
        <taxon>asterids</taxon>
        <taxon>campanulids</taxon>
        <taxon>Asterales</taxon>
        <taxon>Asteraceae</taxon>
        <taxon>Asteroideae</taxon>
        <taxon>Heliantheae alliance</taxon>
        <taxon>Eupatorieae</taxon>
        <taxon>Mikania</taxon>
    </lineage>
</organism>
<name>A0A5N6PSF4_9ASTR</name>
<reference evidence="1 2" key="1">
    <citation type="submission" date="2019-05" db="EMBL/GenBank/DDBJ databases">
        <title>Mikania micrantha, genome provides insights into the molecular mechanism of rapid growth.</title>
        <authorList>
            <person name="Liu B."/>
        </authorList>
    </citation>
    <scope>NUCLEOTIDE SEQUENCE [LARGE SCALE GENOMIC DNA]</scope>
    <source>
        <strain evidence="1">NLD-2019</strain>
        <tissue evidence="1">Leaf</tissue>
    </source>
</reference>
<evidence type="ECO:0008006" key="3">
    <source>
        <dbReference type="Google" id="ProtNLM"/>
    </source>
</evidence>
<dbReference type="PANTHER" id="PTHR47718:SF17">
    <property type="entry name" value="PROTEIN FAR1-RELATED SEQUENCE 5-LIKE"/>
    <property type="match status" value="1"/>
</dbReference>
<keyword evidence="2" id="KW-1185">Reference proteome</keyword>
<proteinExistence type="predicted"/>
<dbReference type="PANTHER" id="PTHR47718">
    <property type="entry name" value="OS01G0519700 PROTEIN"/>
    <property type="match status" value="1"/>
</dbReference>
<sequence>MLTDAKQYRIYAFEEGHNHDFVDKEDYHLLHASRKLSVVQEQLISDLSMMNIGPVKAFNIMRVRYGGFEDVGVTAMDCKNFRRDLNTFIGEYDCDMAVKHLLSKKEDQLKDMISKVDSSFVEKKALRKNDRFSNIVHEDPPSFATIKRSIGIRTKGSGSQKRLKSYRELASVQKEKKGRACVICKRRGHNKRSCPTTRDVADVNQNTTKEHLETSQIL</sequence>
<protein>
    <recommendedName>
        <fullName evidence="3">Protein FAR1-RELATED SEQUENCE</fullName>
    </recommendedName>
</protein>
<dbReference type="AlphaFoldDB" id="A0A5N6PSF4"/>
<accession>A0A5N6PSF4</accession>
<dbReference type="GO" id="GO:0003676">
    <property type="term" value="F:nucleic acid binding"/>
    <property type="evidence" value="ECO:0007669"/>
    <property type="project" value="InterPro"/>
</dbReference>